<sequence>MYSPFGLIGSTTYRSRILLINVGNYYNIKIEFFSTKL</sequence>
<keyword evidence="2" id="KW-1185">Reference proteome</keyword>
<name>A0ABM5M6A6_MESHM</name>
<dbReference type="Proteomes" id="UP000008738">
    <property type="component" value="Chromosome"/>
</dbReference>
<protein>
    <submittedName>
        <fullName evidence="1">Uncharacterized protein</fullName>
    </submittedName>
</protein>
<dbReference type="EMBL" id="CP002669">
    <property type="protein sequence ID" value="AEC46181.1"/>
    <property type="molecule type" value="Genomic_DNA"/>
</dbReference>
<proteinExistence type="predicted"/>
<organism evidence="1 2">
    <name type="scientific">Mesomycoplasma hyorhinis (strain MCLD)</name>
    <name type="common">Mycoplasma hyorhinis</name>
    <dbReference type="NCBI Taxonomy" id="936139"/>
    <lineage>
        <taxon>Bacteria</taxon>
        <taxon>Bacillati</taxon>
        <taxon>Mycoplasmatota</taxon>
        <taxon>Mycoplasmoidales</taxon>
        <taxon>Metamycoplasmataceae</taxon>
        <taxon>Mesomycoplasma</taxon>
    </lineage>
</organism>
<evidence type="ECO:0000313" key="1">
    <source>
        <dbReference type="EMBL" id="AEC46181.1"/>
    </source>
</evidence>
<accession>A0ABM5M6A6</accession>
<reference evidence="1 2" key="1">
    <citation type="journal article" date="2011" name="J. Bacteriol.">
        <title>Genome analysis of a Mycoplasma hyorhinis strain derived from a primary human melanoma cell line.</title>
        <authorList>
            <person name="Kornspan J.D."/>
            <person name="Lysnyansky I."/>
            <person name="Kahan T."/>
            <person name="Herrmann R."/>
            <person name="Rottem S."/>
            <person name="Nir-Paz R."/>
        </authorList>
    </citation>
    <scope>NUCLEOTIDE SEQUENCE [LARGE SCALE GENOMIC DNA]</scope>
    <source>
        <strain evidence="1 2">MCLD</strain>
    </source>
</reference>
<evidence type="ECO:0000313" key="2">
    <source>
        <dbReference type="Proteomes" id="UP000008738"/>
    </source>
</evidence>
<gene>
    <name evidence="1" type="ordered locus">SRH_03195</name>
</gene>